<dbReference type="Proteomes" id="UP001259832">
    <property type="component" value="Unassembled WGS sequence"/>
</dbReference>
<reference evidence="1" key="1">
    <citation type="submission" date="2023-08" db="EMBL/GenBank/DDBJ databases">
        <title>Reference Genome Resource for the Citrus Pathogen Phytophthora citrophthora.</title>
        <authorList>
            <person name="Moller H."/>
            <person name="Coetzee B."/>
            <person name="Rose L.J."/>
            <person name="Van Niekerk J.M."/>
        </authorList>
    </citation>
    <scope>NUCLEOTIDE SEQUENCE</scope>
    <source>
        <strain evidence="1">STE-U-9442</strain>
    </source>
</reference>
<evidence type="ECO:0000313" key="2">
    <source>
        <dbReference type="Proteomes" id="UP001259832"/>
    </source>
</evidence>
<protein>
    <submittedName>
        <fullName evidence="1">Uncharacterized protein</fullName>
    </submittedName>
</protein>
<sequence length="128" mass="14905">MGELNAVLDLNTKYFEFRNGFRPRKEFDGVGEMSLHHYTKSMMPWLLHALTSSNSNSSKRKRAKESLILLRDAFLCTWDLDPTAARAVSDIDRSLRDDMWKEMEYVKCQKPFCVCFWEGQASEDNPVC</sequence>
<proteinExistence type="predicted"/>
<organism evidence="1 2">
    <name type="scientific">Phytophthora citrophthora</name>
    <dbReference type="NCBI Taxonomy" id="4793"/>
    <lineage>
        <taxon>Eukaryota</taxon>
        <taxon>Sar</taxon>
        <taxon>Stramenopiles</taxon>
        <taxon>Oomycota</taxon>
        <taxon>Peronosporomycetes</taxon>
        <taxon>Peronosporales</taxon>
        <taxon>Peronosporaceae</taxon>
        <taxon>Phytophthora</taxon>
    </lineage>
</organism>
<accession>A0AAD9LSD7</accession>
<dbReference type="AlphaFoldDB" id="A0AAD9LSD7"/>
<comment type="caution">
    <text evidence="1">The sequence shown here is derived from an EMBL/GenBank/DDBJ whole genome shotgun (WGS) entry which is preliminary data.</text>
</comment>
<dbReference type="EMBL" id="JASMQC010000001">
    <property type="protein sequence ID" value="KAK1948185.1"/>
    <property type="molecule type" value="Genomic_DNA"/>
</dbReference>
<keyword evidence="2" id="KW-1185">Reference proteome</keyword>
<gene>
    <name evidence="1" type="ORF">P3T76_000475</name>
</gene>
<evidence type="ECO:0000313" key="1">
    <source>
        <dbReference type="EMBL" id="KAK1948185.1"/>
    </source>
</evidence>
<name>A0AAD9LSD7_9STRA</name>